<name>A0ABT4MGC3_9NOCA</name>
<sequence>MNASLQFGLERPDDFSAFSVALVGISDAELTDINFVSKVSTALGRVDGAHVHVRRSALEHIAGEAGSNQKWQAGLDSMIEFARTRGWIDAYGAIRAHVDSVDER</sequence>
<dbReference type="EMBL" id="JAPWIJ010000005">
    <property type="protein sequence ID" value="MCZ4519475.1"/>
    <property type="molecule type" value="Genomic_DNA"/>
</dbReference>
<dbReference type="Proteomes" id="UP001081071">
    <property type="component" value="Unassembled WGS sequence"/>
</dbReference>
<protein>
    <submittedName>
        <fullName evidence="1">Uncharacterized protein</fullName>
    </submittedName>
</protein>
<proteinExistence type="predicted"/>
<reference evidence="1" key="1">
    <citation type="submission" date="2022-12" db="EMBL/GenBank/DDBJ databases">
        <authorList>
            <person name="Krivoruchko A.V."/>
            <person name="Elkin A."/>
        </authorList>
    </citation>
    <scope>NUCLEOTIDE SEQUENCE</scope>
    <source>
        <strain evidence="1">IEGM 1391</strain>
    </source>
</reference>
<evidence type="ECO:0000313" key="1">
    <source>
        <dbReference type="EMBL" id="MCZ4519475.1"/>
    </source>
</evidence>
<keyword evidence="2" id="KW-1185">Reference proteome</keyword>
<comment type="caution">
    <text evidence="1">The sequence shown here is derived from an EMBL/GenBank/DDBJ whole genome shotgun (WGS) entry which is preliminary data.</text>
</comment>
<gene>
    <name evidence="1" type="ORF">O4220_13205</name>
</gene>
<accession>A0ABT4MGC3</accession>
<organism evidence="1 2">
    <name type="scientific">Rhodococcus ruber</name>
    <dbReference type="NCBI Taxonomy" id="1830"/>
    <lineage>
        <taxon>Bacteria</taxon>
        <taxon>Bacillati</taxon>
        <taxon>Actinomycetota</taxon>
        <taxon>Actinomycetes</taxon>
        <taxon>Mycobacteriales</taxon>
        <taxon>Nocardiaceae</taxon>
        <taxon>Rhodococcus</taxon>
    </lineage>
</organism>
<dbReference type="RefSeq" id="WP_269604841.1">
    <property type="nucleotide sequence ID" value="NZ_JAPWIJ010000005.1"/>
</dbReference>
<evidence type="ECO:0000313" key="2">
    <source>
        <dbReference type="Proteomes" id="UP001081071"/>
    </source>
</evidence>